<name>A0AAP0E0K9_9MAGN</name>
<accession>A0AAP0E0K9</accession>
<protein>
    <submittedName>
        <fullName evidence="1">Uncharacterized protein</fullName>
    </submittedName>
</protein>
<evidence type="ECO:0000313" key="1">
    <source>
        <dbReference type="EMBL" id="KAK9082127.1"/>
    </source>
</evidence>
<evidence type="ECO:0000313" key="2">
    <source>
        <dbReference type="Proteomes" id="UP001420932"/>
    </source>
</evidence>
<reference evidence="1 2" key="1">
    <citation type="submission" date="2024-01" db="EMBL/GenBank/DDBJ databases">
        <title>Genome assemblies of Stephania.</title>
        <authorList>
            <person name="Yang L."/>
        </authorList>
    </citation>
    <scope>NUCLEOTIDE SEQUENCE [LARGE SCALE GENOMIC DNA]</scope>
    <source>
        <strain evidence="1">YNDBR</strain>
        <tissue evidence="1">Leaf</tissue>
    </source>
</reference>
<organism evidence="1 2">
    <name type="scientific">Stephania yunnanensis</name>
    <dbReference type="NCBI Taxonomy" id="152371"/>
    <lineage>
        <taxon>Eukaryota</taxon>
        <taxon>Viridiplantae</taxon>
        <taxon>Streptophyta</taxon>
        <taxon>Embryophyta</taxon>
        <taxon>Tracheophyta</taxon>
        <taxon>Spermatophyta</taxon>
        <taxon>Magnoliopsida</taxon>
        <taxon>Ranunculales</taxon>
        <taxon>Menispermaceae</taxon>
        <taxon>Menispermoideae</taxon>
        <taxon>Cissampelideae</taxon>
        <taxon>Stephania</taxon>
    </lineage>
</organism>
<sequence length="87" mass="9568">MAKDRFWMDEGMRTHEIRRQGIGLGNGITKTALEKRDMENVMDFGGWRESQLVGNVANSPCDLKGTIEAFAEFGTASMSNRGLAIGS</sequence>
<proteinExistence type="predicted"/>
<dbReference type="AlphaFoldDB" id="A0AAP0E0K9"/>
<comment type="caution">
    <text evidence="1">The sequence shown here is derived from an EMBL/GenBank/DDBJ whole genome shotgun (WGS) entry which is preliminary data.</text>
</comment>
<keyword evidence="2" id="KW-1185">Reference proteome</keyword>
<gene>
    <name evidence="1" type="ORF">Syun_031527</name>
</gene>
<dbReference type="EMBL" id="JBBNAF010000037">
    <property type="protein sequence ID" value="KAK9082127.1"/>
    <property type="molecule type" value="Genomic_DNA"/>
</dbReference>
<dbReference type="Proteomes" id="UP001420932">
    <property type="component" value="Unassembled WGS sequence"/>
</dbReference>